<protein>
    <recommendedName>
        <fullName evidence="4">ABC transporter substrate-binding protein</fullName>
    </recommendedName>
</protein>
<evidence type="ECO:0000313" key="2">
    <source>
        <dbReference type="EMBL" id="RPA57837.1"/>
    </source>
</evidence>
<dbReference type="EMBL" id="RKMH01000014">
    <property type="protein sequence ID" value="RPA57837.1"/>
    <property type="molecule type" value="Genomic_DNA"/>
</dbReference>
<name>A0A3N4G902_9ACTN</name>
<evidence type="ECO:0000256" key="1">
    <source>
        <dbReference type="SAM" id="Phobius"/>
    </source>
</evidence>
<proteinExistence type="predicted"/>
<keyword evidence="3" id="KW-1185">Reference proteome</keyword>
<sequence length="396" mass="41450">MAHHRVDDDKNRLRHRGVSRGLVTVLLSAILIAACVVVWFRIGDRVDREADAAAAQCVDGPATVTVLADPDIAPGLESIAQAYSATNPVVRDHCVRIAVAARDAKITLDGLTGSWDIASMGPYPAAWVPQSSVWAAQLTTAKPDLVAGDPDSLVTSPVVLATAPELGATLTGKLDWGQLPTLQSRDDSLDDLGLRGWGSLRMSMPREGQSDPSVLAAQAVAMRVTHSVGTLTAADAASTRVSSSIDALTRTAPRSPDGSPAGAATDIATAAEPASAPIHAVPITEQRLYQLTKADAKPRLAEVIPNGPTPIADFPVLHLKGDQVPQFASAAISEFLGYAEKPEHLRALTGLGFRGDAPLPPKTATVAFPMTDDPMPNPEDQAIVTINKLMYGASEG</sequence>
<comment type="caution">
    <text evidence="2">The sequence shown here is derived from an EMBL/GenBank/DDBJ whole genome shotgun (WGS) entry which is preliminary data.</text>
</comment>
<evidence type="ECO:0000313" key="3">
    <source>
        <dbReference type="Proteomes" id="UP000267536"/>
    </source>
</evidence>
<gene>
    <name evidence="2" type="ORF">EF294_17310</name>
</gene>
<keyword evidence="1" id="KW-1133">Transmembrane helix</keyword>
<dbReference type="AlphaFoldDB" id="A0A3N4G902"/>
<dbReference type="Proteomes" id="UP000267536">
    <property type="component" value="Unassembled WGS sequence"/>
</dbReference>
<keyword evidence="1" id="KW-0472">Membrane</keyword>
<reference evidence="2 3" key="1">
    <citation type="submission" date="2018-11" db="EMBL/GenBank/DDBJ databases">
        <title>Draft genome sequence of Gordonia sp. RS15-1S isolated from rice stems.</title>
        <authorList>
            <person name="Muangham S."/>
        </authorList>
    </citation>
    <scope>NUCLEOTIDE SEQUENCE [LARGE SCALE GENOMIC DNA]</scope>
    <source>
        <strain evidence="2 3">RS15-1S</strain>
    </source>
</reference>
<organism evidence="2 3">
    <name type="scientific">Gordonia oryzae</name>
    <dbReference type="NCBI Taxonomy" id="2487349"/>
    <lineage>
        <taxon>Bacteria</taxon>
        <taxon>Bacillati</taxon>
        <taxon>Actinomycetota</taxon>
        <taxon>Actinomycetes</taxon>
        <taxon>Mycobacteriales</taxon>
        <taxon>Gordoniaceae</taxon>
        <taxon>Gordonia</taxon>
    </lineage>
</organism>
<keyword evidence="1" id="KW-0812">Transmembrane</keyword>
<dbReference type="PROSITE" id="PS51257">
    <property type="entry name" value="PROKAR_LIPOPROTEIN"/>
    <property type="match status" value="1"/>
</dbReference>
<dbReference type="RefSeq" id="WP_123932189.1">
    <property type="nucleotide sequence ID" value="NZ_JBPSDP010000015.1"/>
</dbReference>
<evidence type="ECO:0008006" key="4">
    <source>
        <dbReference type="Google" id="ProtNLM"/>
    </source>
</evidence>
<dbReference type="OrthoDB" id="5171781at2"/>
<accession>A0A3N4G902</accession>
<feature type="transmembrane region" description="Helical" evidence="1">
    <location>
        <begin position="21"/>
        <end position="40"/>
    </location>
</feature>